<dbReference type="Pfam" id="PF00172">
    <property type="entry name" value="Zn_clus"/>
    <property type="match status" value="1"/>
</dbReference>
<keyword evidence="6" id="KW-0804">Transcription</keyword>
<comment type="caution">
    <text evidence="10">The sequence shown here is derived from an EMBL/GenBank/DDBJ whole genome shotgun (WGS) entry which is preliminary data.</text>
</comment>
<feature type="region of interest" description="Disordered" evidence="8">
    <location>
        <begin position="100"/>
        <end position="133"/>
    </location>
</feature>
<feature type="compositionally biased region" description="Low complexity" evidence="8">
    <location>
        <begin position="877"/>
        <end position="889"/>
    </location>
</feature>
<evidence type="ECO:0000256" key="7">
    <source>
        <dbReference type="ARBA" id="ARBA00023242"/>
    </source>
</evidence>
<dbReference type="AlphaFoldDB" id="A0AAD9L6P6"/>
<dbReference type="Pfam" id="PF04082">
    <property type="entry name" value="Fungal_trans"/>
    <property type="match status" value="1"/>
</dbReference>
<dbReference type="PANTHER" id="PTHR31313:SF81">
    <property type="entry name" value="TY1 ENHANCER ACTIVATOR"/>
    <property type="match status" value="1"/>
</dbReference>
<evidence type="ECO:0000256" key="8">
    <source>
        <dbReference type="SAM" id="MobiDB-lite"/>
    </source>
</evidence>
<dbReference type="GO" id="GO:0000981">
    <property type="term" value="F:DNA-binding transcription factor activity, RNA polymerase II-specific"/>
    <property type="evidence" value="ECO:0007669"/>
    <property type="project" value="InterPro"/>
</dbReference>
<dbReference type="Gene3D" id="4.10.240.10">
    <property type="entry name" value="Zn(2)-C6 fungal-type DNA-binding domain"/>
    <property type="match status" value="1"/>
</dbReference>
<dbReference type="CDD" id="cd12148">
    <property type="entry name" value="fungal_TF_MHR"/>
    <property type="match status" value="1"/>
</dbReference>
<keyword evidence="4" id="KW-0805">Transcription regulation</keyword>
<dbReference type="GO" id="GO:0006351">
    <property type="term" value="P:DNA-templated transcription"/>
    <property type="evidence" value="ECO:0007669"/>
    <property type="project" value="InterPro"/>
</dbReference>
<evidence type="ECO:0000256" key="1">
    <source>
        <dbReference type="ARBA" id="ARBA00004123"/>
    </source>
</evidence>
<feature type="region of interest" description="Disordered" evidence="8">
    <location>
        <begin position="853"/>
        <end position="889"/>
    </location>
</feature>
<evidence type="ECO:0000256" key="6">
    <source>
        <dbReference type="ARBA" id="ARBA00023163"/>
    </source>
</evidence>
<dbReference type="InterPro" id="IPR051615">
    <property type="entry name" value="Transcr_Regulatory_Elem"/>
</dbReference>
<dbReference type="InterPro" id="IPR001138">
    <property type="entry name" value="Zn2Cys6_DnaBD"/>
</dbReference>
<evidence type="ECO:0000256" key="3">
    <source>
        <dbReference type="ARBA" id="ARBA00022833"/>
    </source>
</evidence>
<feature type="domain" description="Zn(2)-C6 fungal-type" evidence="9">
    <location>
        <begin position="53"/>
        <end position="96"/>
    </location>
</feature>
<feature type="region of interest" description="Disordered" evidence="8">
    <location>
        <begin position="145"/>
        <end position="164"/>
    </location>
</feature>
<feature type="region of interest" description="Disordered" evidence="8">
    <location>
        <begin position="294"/>
        <end position="316"/>
    </location>
</feature>
<evidence type="ECO:0000256" key="5">
    <source>
        <dbReference type="ARBA" id="ARBA00023125"/>
    </source>
</evidence>
<accession>A0AAD9L6P6</accession>
<dbReference type="Proteomes" id="UP001182556">
    <property type="component" value="Unassembled WGS sequence"/>
</dbReference>
<dbReference type="SUPFAM" id="SSF57701">
    <property type="entry name" value="Zn2/Cys6 DNA-binding domain"/>
    <property type="match status" value="1"/>
</dbReference>
<dbReference type="InterPro" id="IPR036864">
    <property type="entry name" value="Zn2-C6_fun-type_DNA-bd_sf"/>
</dbReference>
<gene>
    <name evidence="10" type="ORF">DB88DRAFT_545694</name>
</gene>
<dbReference type="GO" id="GO:0003677">
    <property type="term" value="F:DNA binding"/>
    <property type="evidence" value="ECO:0007669"/>
    <property type="project" value="UniProtKB-KW"/>
</dbReference>
<feature type="region of interest" description="Disordered" evidence="8">
    <location>
        <begin position="230"/>
        <end position="273"/>
    </location>
</feature>
<dbReference type="PROSITE" id="PS50048">
    <property type="entry name" value="ZN2_CY6_FUNGAL_2"/>
    <property type="match status" value="1"/>
</dbReference>
<dbReference type="GO" id="GO:0005634">
    <property type="term" value="C:nucleus"/>
    <property type="evidence" value="ECO:0007669"/>
    <property type="project" value="UniProtKB-SubCell"/>
</dbReference>
<dbReference type="InterPro" id="IPR007219">
    <property type="entry name" value="XnlR_reg_dom"/>
</dbReference>
<feature type="compositionally biased region" description="Basic residues" evidence="8">
    <location>
        <begin position="111"/>
        <end position="121"/>
    </location>
</feature>
<dbReference type="PANTHER" id="PTHR31313">
    <property type="entry name" value="TY1 ENHANCER ACTIVATOR"/>
    <property type="match status" value="1"/>
</dbReference>
<name>A0AAD9L6P6_PAPLA</name>
<evidence type="ECO:0000256" key="4">
    <source>
        <dbReference type="ARBA" id="ARBA00023015"/>
    </source>
</evidence>
<keyword evidence="2" id="KW-0479">Metal-binding</keyword>
<reference evidence="10" key="1">
    <citation type="submission" date="2023-02" db="EMBL/GenBank/DDBJ databases">
        <title>Identification and recombinant expression of a fungal hydrolase from Papiliotrema laurentii that hydrolyzes apple cutin and clears colloidal polyester polyurethane.</title>
        <authorList>
            <consortium name="DOE Joint Genome Institute"/>
            <person name="Roman V.A."/>
            <person name="Bojanowski C."/>
            <person name="Crable B.R."/>
            <person name="Wagner D.N."/>
            <person name="Hung C.S."/>
            <person name="Nadeau L.J."/>
            <person name="Schratz L."/>
            <person name="Haridas S."/>
            <person name="Pangilinan J."/>
            <person name="Lipzen A."/>
            <person name="Na H."/>
            <person name="Yan M."/>
            <person name="Ng V."/>
            <person name="Grigoriev I.V."/>
            <person name="Spatafora J.W."/>
            <person name="Barlow D."/>
            <person name="Biffinger J."/>
            <person name="Kelley-Loughnane N."/>
            <person name="Varaljay V.A."/>
            <person name="Crookes-Goodson W.J."/>
        </authorList>
    </citation>
    <scope>NUCLEOTIDE SEQUENCE</scope>
    <source>
        <strain evidence="10">5307AH</strain>
    </source>
</reference>
<evidence type="ECO:0000313" key="11">
    <source>
        <dbReference type="Proteomes" id="UP001182556"/>
    </source>
</evidence>
<evidence type="ECO:0000313" key="10">
    <source>
        <dbReference type="EMBL" id="KAK1924787.1"/>
    </source>
</evidence>
<feature type="compositionally biased region" description="Low complexity" evidence="8">
    <location>
        <begin position="305"/>
        <end position="316"/>
    </location>
</feature>
<dbReference type="CDD" id="cd00067">
    <property type="entry name" value="GAL4"/>
    <property type="match status" value="1"/>
</dbReference>
<keyword evidence="5" id="KW-0238">DNA-binding</keyword>
<keyword evidence="11" id="KW-1185">Reference proteome</keyword>
<dbReference type="GO" id="GO:0008270">
    <property type="term" value="F:zinc ion binding"/>
    <property type="evidence" value="ECO:0007669"/>
    <property type="project" value="InterPro"/>
</dbReference>
<evidence type="ECO:0000259" key="9">
    <source>
        <dbReference type="PROSITE" id="PS50048"/>
    </source>
</evidence>
<organism evidence="10 11">
    <name type="scientific">Papiliotrema laurentii</name>
    <name type="common">Cryptococcus laurentii</name>
    <dbReference type="NCBI Taxonomy" id="5418"/>
    <lineage>
        <taxon>Eukaryota</taxon>
        <taxon>Fungi</taxon>
        <taxon>Dikarya</taxon>
        <taxon>Basidiomycota</taxon>
        <taxon>Agaricomycotina</taxon>
        <taxon>Tremellomycetes</taxon>
        <taxon>Tremellales</taxon>
        <taxon>Rhynchogastremaceae</taxon>
        <taxon>Papiliotrema</taxon>
    </lineage>
</organism>
<protein>
    <recommendedName>
        <fullName evidence="9">Zn(2)-C6 fungal-type domain-containing protein</fullName>
    </recommendedName>
</protein>
<sequence>MPSMRPVNIAHRPDVNGTVYIETTTTTLMPPPPDPSRTSEPSDVAAVLRRNQACLNCRRRKLKCDAVRPHCGTCVRSHKHLLKTSPGAIATLSCEYDDGQEEEEEDGEAAKKKKKPTKRRTRREEEEEETERLRKKIEALEAELARQPEASQPEWGFNPAPLPAPSPTAFLEMLSSAATTHSTDPVQTIPGLRNGAAENAMMSTTWAATPTDTTNQSTGLTPFLSFTDNQEVQGTSDGAGLQAEGSRSGGSHSGPQEPLHWGPSNIEPATRTDGPCRAVETVETASASVFVQTSLDSQPPPAQPAQPQSGQPTATTGDFSEAMQQQLLLDLFWPGWPPFLPEPNIVNDLVEEFFQTVPNMPRLLHRGRLLSRLALPPTHANFPHPALIHAVCAAAASWCAPTIYERSTRARWTDNPIANDKTMSFALKQAAYGKEAVQDGLNTGNRLFDVVRAMIILTQVFIDDTRMLECWAYSGLVSRMLLPLGLNVRSAELSLKSVMLPPPADALEREERRVTVWMAFYHDTIASAASGWGTSMQIDELTVPLPVGTKEFEAATDTTPPNPQDLDSADFWTRHPVPDPFVMVIKAAVLMNRVNRFVRKWKNRHLREDDDYEGMQRPEFRDLANAVACLQMSFPPSLRNPAQFNGKKLDINLIVAHMLPQAAIICLYEPFADITDPNDGPARRILGAAQSIVSIVQTLATMATDKGSDLSTVMHSSASVCLVTAARTSLLFYRLALNQHDHQTAESHRMDIEMIRTSLQAFGIRFKIGHHHSQLIEYFLDRASRPDYAKLQAHYPTHPRPGAPELHPNADFGQCILNALNIKRGFWRKWSHIAGNNGVSPFGSTPDTAAYVSSVAGHGPPTGGSGSGSATDRSARISRASSGSPAAIAPGTYPGPGILYDYRHAPFTASPPTYGDAAGVATTALGVGSGIVPGVAASSEKNQYLS</sequence>
<evidence type="ECO:0000256" key="2">
    <source>
        <dbReference type="ARBA" id="ARBA00022723"/>
    </source>
</evidence>
<keyword evidence="7" id="KW-0539">Nucleus</keyword>
<dbReference type="EMBL" id="JAODAN010000004">
    <property type="protein sequence ID" value="KAK1924787.1"/>
    <property type="molecule type" value="Genomic_DNA"/>
</dbReference>
<proteinExistence type="predicted"/>
<comment type="subcellular location">
    <subcellularLocation>
        <location evidence="1">Nucleus</location>
    </subcellularLocation>
</comment>
<keyword evidence="3" id="KW-0862">Zinc</keyword>
<dbReference type="SMART" id="SM00066">
    <property type="entry name" value="GAL4"/>
    <property type="match status" value="1"/>
</dbReference>
<dbReference type="SMART" id="SM00906">
    <property type="entry name" value="Fungal_trans"/>
    <property type="match status" value="1"/>
</dbReference>